<dbReference type="Proteomes" id="UP000031666">
    <property type="component" value="Unassembled WGS sequence"/>
</dbReference>
<reference evidence="2 3" key="2">
    <citation type="submission" date="2015-01" db="EMBL/GenBank/DDBJ databases">
        <authorList>
            <consortium name="NBRP consortium"/>
            <person name="Sawabe T."/>
            <person name="Meirelles P."/>
            <person name="Feng G."/>
            <person name="Sayaka M."/>
            <person name="Hattori M."/>
            <person name="Ohkuma M."/>
        </authorList>
    </citation>
    <scope>NUCLEOTIDE SEQUENCE [LARGE SCALE GENOMIC DNA]</scope>
    <source>
        <strain evidence="3">JCM 19241</strain>
    </source>
</reference>
<dbReference type="GO" id="GO:0032259">
    <property type="term" value="P:methylation"/>
    <property type="evidence" value="ECO:0007669"/>
    <property type="project" value="UniProtKB-KW"/>
</dbReference>
<accession>A0A0B8Q4P8</accession>
<comment type="caution">
    <text evidence="2">The sequence shown here is derived from an EMBL/GenBank/DDBJ whole genome shotgun (WGS) entry which is preliminary data.</text>
</comment>
<dbReference type="InterPro" id="IPR048647">
    <property type="entry name" value="RlmA_N"/>
</dbReference>
<proteinExistence type="predicted"/>
<dbReference type="Gene3D" id="3.40.50.150">
    <property type="entry name" value="Vaccinia Virus protein VP39"/>
    <property type="match status" value="1"/>
</dbReference>
<dbReference type="InterPro" id="IPR029063">
    <property type="entry name" value="SAM-dependent_MTases_sf"/>
</dbReference>
<protein>
    <submittedName>
        <fullName evidence="2">Ribosomal RNA large subunit methyltransferase A</fullName>
    </submittedName>
</protein>
<dbReference type="EMBL" id="BBSC01000001">
    <property type="protein sequence ID" value="GAM73486.1"/>
    <property type="molecule type" value="Genomic_DNA"/>
</dbReference>
<gene>
    <name evidence="2" type="ORF">JCM19241_2941</name>
</gene>
<name>A0A0B8Q4P8_9VIBR</name>
<evidence type="ECO:0000313" key="3">
    <source>
        <dbReference type="Proteomes" id="UP000031666"/>
    </source>
</evidence>
<keyword evidence="2" id="KW-0808">Transferase</keyword>
<dbReference type="AlphaFoldDB" id="A0A0B8Q4P8"/>
<feature type="domain" description="23S rRNA (guanine(745)-N(1))-methyltransferase N-terminal" evidence="1">
    <location>
        <begin position="2"/>
        <end position="35"/>
    </location>
</feature>
<dbReference type="Pfam" id="PF21302">
    <property type="entry name" value="Zn_ribbon_RlmA"/>
    <property type="match status" value="1"/>
</dbReference>
<reference evidence="2 3" key="1">
    <citation type="submission" date="2015-01" db="EMBL/GenBank/DDBJ databases">
        <title>Vibrio sp. C94 JCM 19241 whole genome shotgun sequence.</title>
        <authorList>
            <person name="Sawabe T."/>
            <person name="Meirelles P."/>
            <person name="Feng G."/>
            <person name="Sayaka M."/>
            <person name="Hattori M."/>
            <person name="Ohkuma M."/>
        </authorList>
    </citation>
    <scope>NUCLEOTIDE SEQUENCE [LARGE SCALE GENOMIC DNA]</scope>
    <source>
        <strain evidence="3">JCM 19241</strain>
    </source>
</reference>
<evidence type="ECO:0000313" key="2">
    <source>
        <dbReference type="EMBL" id="GAM73486.1"/>
    </source>
</evidence>
<evidence type="ECO:0000259" key="1">
    <source>
        <dbReference type="Pfam" id="PF21302"/>
    </source>
</evidence>
<dbReference type="STRING" id="1481914.JCM19241_2941"/>
<keyword evidence="2" id="KW-0489">Methyltransferase</keyword>
<organism evidence="2 3">
    <name type="scientific">Vibrio ishigakensis</name>
    <dbReference type="NCBI Taxonomy" id="1481914"/>
    <lineage>
        <taxon>Bacteria</taxon>
        <taxon>Pseudomonadati</taxon>
        <taxon>Pseudomonadota</taxon>
        <taxon>Gammaproteobacteria</taxon>
        <taxon>Vibrionales</taxon>
        <taxon>Vibrionaceae</taxon>
        <taxon>Vibrio</taxon>
    </lineage>
</organism>
<dbReference type="GO" id="GO:0008168">
    <property type="term" value="F:methyltransferase activity"/>
    <property type="evidence" value="ECO:0007669"/>
    <property type="project" value="UniProtKB-KW"/>
</dbReference>
<sequence>MTLTERTFYCDNRHSFDLAKEGYVNLLPANHKHSKNRVIVKR</sequence>